<evidence type="ECO:0000313" key="1">
    <source>
        <dbReference type="EMBL" id="CAG8769427.1"/>
    </source>
</evidence>
<dbReference type="PANTHER" id="PTHR34415:SF1">
    <property type="entry name" value="INTEGRASE CATALYTIC DOMAIN-CONTAINING PROTEIN"/>
    <property type="match status" value="1"/>
</dbReference>
<reference evidence="1 2" key="1">
    <citation type="submission" date="2021-06" db="EMBL/GenBank/DDBJ databases">
        <authorList>
            <person name="Kallberg Y."/>
            <person name="Tangrot J."/>
            <person name="Rosling A."/>
        </authorList>
    </citation>
    <scope>NUCLEOTIDE SEQUENCE [LARGE SCALE GENOMIC DNA]</scope>
    <source>
        <strain evidence="1 2">120-4 pot B 10/14</strain>
    </source>
</reference>
<organism evidence="1 2">
    <name type="scientific">Gigaspora margarita</name>
    <dbReference type="NCBI Taxonomy" id="4874"/>
    <lineage>
        <taxon>Eukaryota</taxon>
        <taxon>Fungi</taxon>
        <taxon>Fungi incertae sedis</taxon>
        <taxon>Mucoromycota</taxon>
        <taxon>Glomeromycotina</taxon>
        <taxon>Glomeromycetes</taxon>
        <taxon>Diversisporales</taxon>
        <taxon>Gigasporaceae</taxon>
        <taxon>Gigaspora</taxon>
    </lineage>
</organism>
<name>A0ABN7VG79_GIGMA</name>
<dbReference type="Proteomes" id="UP000789901">
    <property type="component" value="Unassembled WGS sequence"/>
</dbReference>
<keyword evidence="2" id="KW-1185">Reference proteome</keyword>
<protein>
    <submittedName>
        <fullName evidence="1">32223_t:CDS:1</fullName>
    </submittedName>
</protein>
<accession>A0ABN7VG79</accession>
<dbReference type="EMBL" id="CAJVQB010014593">
    <property type="protein sequence ID" value="CAG8769427.1"/>
    <property type="molecule type" value="Genomic_DNA"/>
</dbReference>
<dbReference type="PANTHER" id="PTHR34415">
    <property type="entry name" value="INTEGRASE CATALYTIC DOMAIN-CONTAINING PROTEIN"/>
    <property type="match status" value="1"/>
</dbReference>
<comment type="caution">
    <text evidence="1">The sequence shown here is derived from an EMBL/GenBank/DDBJ whole genome shotgun (WGS) entry which is preliminary data.</text>
</comment>
<proteinExistence type="predicted"/>
<evidence type="ECO:0000313" key="2">
    <source>
        <dbReference type="Proteomes" id="UP000789901"/>
    </source>
</evidence>
<sequence>MSSIKNFLFDSIFLETHSELVTLNDELNELYEVYQTTNLKDNSDSDSDDDNKYKNENVTQIDEFKKIYTFKPLQDSLKKEKKSSMKLEKQDDGAYLKKLQNPCCQKHCTIKVDAQEALKRYREIKAMTQSESNFCFLGMIDASVRFGMLNNGTQKTYLTTNYNYSGMSVCQAAWLIICGIGRSRWESLRAHYQQHGLAPKIHKLSRRVSNSAIPFTTVLHVLKFIRNYANQHGLPSPGRSFRDNTREIIYLPACESKRSLFRLYDGIENSEDYKISLSSFLRIWKLYFPGIKFLTMRSDLCMLCKDMRFGARYWHKDEIERKIQEWNDHYSWAQLEREYYRFYILDNFVLY</sequence>
<gene>
    <name evidence="1" type="ORF">GMARGA_LOCUS18354</name>
</gene>